<proteinExistence type="predicted"/>
<dbReference type="AlphaFoldDB" id="A0AAV6I744"/>
<name>A0AAV6I744_9ERIC</name>
<dbReference type="Proteomes" id="UP000823749">
    <property type="component" value="Chromosome 11"/>
</dbReference>
<accession>A0AAV6I744</accession>
<comment type="caution">
    <text evidence="1">The sequence shown here is derived from an EMBL/GenBank/DDBJ whole genome shotgun (WGS) entry which is preliminary data.</text>
</comment>
<evidence type="ECO:0000313" key="1">
    <source>
        <dbReference type="EMBL" id="KAG5524502.1"/>
    </source>
</evidence>
<protein>
    <submittedName>
        <fullName evidence="1">Uncharacterized protein</fullName>
    </submittedName>
</protein>
<gene>
    <name evidence="1" type="ORF">RHGRI_031235</name>
</gene>
<sequence>MRGEFNGKLQASVLFLRENVGHRSWIVVSFDGPLNQLNVNKHLQGPLRVAGGLKADLNDLRSMVKTVAAKFVKPPPRGSSIFQHRGVCTASSVGASTIAGSSAQGDE</sequence>
<keyword evidence="2" id="KW-1185">Reference proteome</keyword>
<evidence type="ECO:0000313" key="2">
    <source>
        <dbReference type="Proteomes" id="UP000823749"/>
    </source>
</evidence>
<organism evidence="1 2">
    <name type="scientific">Rhododendron griersonianum</name>
    <dbReference type="NCBI Taxonomy" id="479676"/>
    <lineage>
        <taxon>Eukaryota</taxon>
        <taxon>Viridiplantae</taxon>
        <taxon>Streptophyta</taxon>
        <taxon>Embryophyta</taxon>
        <taxon>Tracheophyta</taxon>
        <taxon>Spermatophyta</taxon>
        <taxon>Magnoliopsida</taxon>
        <taxon>eudicotyledons</taxon>
        <taxon>Gunneridae</taxon>
        <taxon>Pentapetalae</taxon>
        <taxon>asterids</taxon>
        <taxon>Ericales</taxon>
        <taxon>Ericaceae</taxon>
        <taxon>Ericoideae</taxon>
        <taxon>Rhodoreae</taxon>
        <taxon>Rhododendron</taxon>
    </lineage>
</organism>
<dbReference type="EMBL" id="JACTNZ010000011">
    <property type="protein sequence ID" value="KAG5524502.1"/>
    <property type="molecule type" value="Genomic_DNA"/>
</dbReference>
<reference evidence="1" key="1">
    <citation type="submission" date="2020-08" db="EMBL/GenBank/DDBJ databases">
        <title>Plant Genome Project.</title>
        <authorList>
            <person name="Zhang R.-G."/>
        </authorList>
    </citation>
    <scope>NUCLEOTIDE SEQUENCE</scope>
    <source>
        <strain evidence="1">WSP0</strain>
        <tissue evidence="1">Leaf</tissue>
    </source>
</reference>